<dbReference type="SUPFAM" id="SSF46934">
    <property type="entry name" value="UBA-like"/>
    <property type="match status" value="1"/>
</dbReference>
<proteinExistence type="inferred from homology"/>
<evidence type="ECO:0000256" key="3">
    <source>
        <dbReference type="ARBA" id="ARBA00022768"/>
    </source>
</evidence>
<evidence type="ECO:0000313" key="8">
    <source>
        <dbReference type="Proteomes" id="UP000229459"/>
    </source>
</evidence>
<dbReference type="SUPFAM" id="SSF54713">
    <property type="entry name" value="Elongation factor Ts (EF-Ts), dimerisation domain"/>
    <property type="match status" value="1"/>
</dbReference>
<evidence type="ECO:0000256" key="1">
    <source>
        <dbReference type="ARBA" id="ARBA00005532"/>
    </source>
</evidence>
<sequence length="149" mass="16479">MTISIDQVKKLRAETKAGVMEVRKALEQSKGDMKKAKKWLIEQGLSKAAKKADRETGDGLIAAYIHNGQIGALVKVGCETDFVAKTEEFQTLCKEIAMQVASMNPESIEELLAQAYIRDSKQTINDLIKSAIAKIGENIVVLEIKRMEI</sequence>
<accession>A0A2H0B7D2</accession>
<dbReference type="FunFam" id="1.10.8.10:FF:000001">
    <property type="entry name" value="Elongation factor Ts"/>
    <property type="match status" value="1"/>
</dbReference>
<keyword evidence="5" id="KW-0963">Cytoplasm</keyword>
<dbReference type="Proteomes" id="UP000229459">
    <property type="component" value="Unassembled WGS sequence"/>
</dbReference>
<evidence type="ECO:0000256" key="5">
    <source>
        <dbReference type="HAMAP-Rule" id="MF_00050"/>
    </source>
</evidence>
<comment type="subcellular location">
    <subcellularLocation>
        <location evidence="5">Cytoplasm</location>
    </subcellularLocation>
</comment>
<comment type="caution">
    <text evidence="7">The sequence shown here is derived from an EMBL/GenBank/DDBJ whole genome shotgun (WGS) entry which is preliminary data.</text>
</comment>
<dbReference type="PANTHER" id="PTHR11741:SF0">
    <property type="entry name" value="ELONGATION FACTOR TS, MITOCHONDRIAL"/>
    <property type="match status" value="1"/>
</dbReference>
<evidence type="ECO:0000259" key="6">
    <source>
        <dbReference type="Pfam" id="PF00889"/>
    </source>
</evidence>
<comment type="similarity">
    <text evidence="1 5">Belongs to the EF-Ts family.</text>
</comment>
<dbReference type="PANTHER" id="PTHR11741">
    <property type="entry name" value="ELONGATION FACTOR TS"/>
    <property type="match status" value="1"/>
</dbReference>
<dbReference type="InterPro" id="IPR009060">
    <property type="entry name" value="UBA-like_sf"/>
</dbReference>
<dbReference type="CDD" id="cd14275">
    <property type="entry name" value="UBA_EF-Ts"/>
    <property type="match status" value="1"/>
</dbReference>
<dbReference type="GO" id="GO:0005737">
    <property type="term" value="C:cytoplasm"/>
    <property type="evidence" value="ECO:0007669"/>
    <property type="project" value="UniProtKB-SubCell"/>
</dbReference>
<dbReference type="HAMAP" id="MF_00050">
    <property type="entry name" value="EF_Ts"/>
    <property type="match status" value="1"/>
</dbReference>
<keyword evidence="3 5" id="KW-0251">Elongation factor</keyword>
<evidence type="ECO:0000256" key="2">
    <source>
        <dbReference type="ARBA" id="ARBA00016956"/>
    </source>
</evidence>
<dbReference type="Gene3D" id="3.30.479.20">
    <property type="entry name" value="Elongation factor Ts, dimerisation domain"/>
    <property type="match status" value="1"/>
</dbReference>
<name>A0A2H0B7D2_9BACT</name>
<dbReference type="EMBL" id="PCSR01000101">
    <property type="protein sequence ID" value="PIP52838.1"/>
    <property type="molecule type" value="Genomic_DNA"/>
</dbReference>
<feature type="domain" description="Translation elongation factor EFTs/EF1B dimerisation" evidence="6">
    <location>
        <begin position="71"/>
        <end position="148"/>
    </location>
</feature>
<comment type="function">
    <text evidence="5">Associates with the EF-Tu.GDP complex and induces the exchange of GDP to GTP. It remains bound to the aminoacyl-tRNA.EF-Tu.GTP complex up to the GTP hydrolysis stage on the ribosome.</text>
</comment>
<dbReference type="NCBIfam" id="TIGR00116">
    <property type="entry name" value="tsf"/>
    <property type="match status" value="1"/>
</dbReference>
<reference evidence="7 8" key="1">
    <citation type="submission" date="2017-09" db="EMBL/GenBank/DDBJ databases">
        <title>Depth-based differentiation of microbial function through sediment-hosted aquifers and enrichment of novel symbionts in the deep terrestrial subsurface.</title>
        <authorList>
            <person name="Probst A.J."/>
            <person name="Ladd B."/>
            <person name="Jarett J.K."/>
            <person name="Geller-Mcgrath D.E."/>
            <person name="Sieber C.M."/>
            <person name="Emerson J.B."/>
            <person name="Anantharaman K."/>
            <person name="Thomas B.C."/>
            <person name="Malmstrom R."/>
            <person name="Stieglmeier M."/>
            <person name="Klingl A."/>
            <person name="Woyke T."/>
            <person name="Ryan C.M."/>
            <person name="Banfield J.F."/>
        </authorList>
    </citation>
    <scope>NUCLEOTIDE SEQUENCE [LARGE SCALE GENOMIC DNA]</scope>
    <source>
        <strain evidence="7">CG23_combo_of_CG06-09_8_20_14_all_34_8</strain>
    </source>
</reference>
<dbReference type="InterPro" id="IPR036402">
    <property type="entry name" value="EF-Ts_dimer_sf"/>
</dbReference>
<dbReference type="InterPro" id="IPR001816">
    <property type="entry name" value="Transl_elong_EFTs/EF1B"/>
</dbReference>
<feature type="region of interest" description="Involved in Mg(2+) ion dislocation from EF-Tu" evidence="5">
    <location>
        <begin position="80"/>
        <end position="83"/>
    </location>
</feature>
<organism evidence="7 8">
    <name type="scientific">Candidatus Beckwithbacteria bacterium CG23_combo_of_CG06-09_8_20_14_all_34_8</name>
    <dbReference type="NCBI Taxonomy" id="1974497"/>
    <lineage>
        <taxon>Bacteria</taxon>
        <taxon>Candidatus Beckwithiibacteriota</taxon>
    </lineage>
</organism>
<dbReference type="AlphaFoldDB" id="A0A2H0B7D2"/>
<dbReference type="GO" id="GO:0003746">
    <property type="term" value="F:translation elongation factor activity"/>
    <property type="evidence" value="ECO:0007669"/>
    <property type="project" value="UniProtKB-UniRule"/>
</dbReference>
<dbReference type="InterPro" id="IPR014039">
    <property type="entry name" value="Transl_elong_EFTs/EF1B_dimer"/>
</dbReference>
<protein>
    <recommendedName>
        <fullName evidence="2 5">Elongation factor Ts</fullName>
        <shortName evidence="5">EF-Ts</shortName>
    </recommendedName>
</protein>
<evidence type="ECO:0000313" key="7">
    <source>
        <dbReference type="EMBL" id="PIP52838.1"/>
    </source>
</evidence>
<dbReference type="Gene3D" id="1.10.8.10">
    <property type="entry name" value="DNA helicase RuvA subunit, C-terminal domain"/>
    <property type="match status" value="1"/>
</dbReference>
<evidence type="ECO:0000256" key="4">
    <source>
        <dbReference type="ARBA" id="ARBA00022917"/>
    </source>
</evidence>
<gene>
    <name evidence="5 7" type="primary">tsf</name>
    <name evidence="7" type="ORF">COX08_04240</name>
</gene>
<keyword evidence="4 5" id="KW-0648">Protein biosynthesis</keyword>
<dbReference type="Pfam" id="PF00889">
    <property type="entry name" value="EF_TS"/>
    <property type="match status" value="1"/>
</dbReference>